<organism evidence="1 2">
    <name type="scientific">Dyadobacter chenwenxiniae</name>
    <dbReference type="NCBI Taxonomy" id="2906456"/>
    <lineage>
        <taxon>Bacteria</taxon>
        <taxon>Pseudomonadati</taxon>
        <taxon>Bacteroidota</taxon>
        <taxon>Cytophagia</taxon>
        <taxon>Cytophagales</taxon>
        <taxon>Spirosomataceae</taxon>
        <taxon>Dyadobacter</taxon>
    </lineage>
</organism>
<dbReference type="EMBL" id="JAJTTC010000001">
    <property type="protein sequence ID" value="MCF0059877.1"/>
    <property type="molecule type" value="Genomic_DNA"/>
</dbReference>
<dbReference type="RefSeq" id="WP_234652117.1">
    <property type="nucleotide sequence ID" value="NZ_CP094997.1"/>
</dbReference>
<protein>
    <submittedName>
        <fullName evidence="1">Uncharacterized protein</fullName>
    </submittedName>
</protein>
<proteinExistence type="predicted"/>
<dbReference type="Proteomes" id="UP001139000">
    <property type="component" value="Unassembled WGS sequence"/>
</dbReference>
<evidence type="ECO:0000313" key="1">
    <source>
        <dbReference type="EMBL" id="MCF0059877.1"/>
    </source>
</evidence>
<reference evidence="1" key="1">
    <citation type="submission" date="2021-12" db="EMBL/GenBank/DDBJ databases">
        <title>Novel species in genus Dyadobacter.</title>
        <authorList>
            <person name="Ma C."/>
        </authorList>
    </citation>
    <scope>NUCLEOTIDE SEQUENCE</scope>
    <source>
        <strain evidence="1">LJ419</strain>
    </source>
</reference>
<comment type="caution">
    <text evidence="1">The sequence shown here is derived from an EMBL/GenBank/DDBJ whole genome shotgun (WGS) entry which is preliminary data.</text>
</comment>
<name>A0A9X1TCB0_9BACT</name>
<keyword evidence="2" id="KW-1185">Reference proteome</keyword>
<gene>
    <name evidence="1" type="ORF">LXM26_00120</name>
</gene>
<accession>A0A9X1TCB0</accession>
<sequence>MRISEKELEDVIYFQQFQNTQDSGLLIYDHTKVVRQLSLGSFGTPDLVGFDFADENGRLSEVHITIYELKRGDVSFEALCQVQKYKYAVNQLLSSNPIYKNVECYVSTCLIGYSIDQCVDFMAASAELDIRLYTYESTAKGVVFNRIFNYKYKPDTYEQTWYGEGKKLNLFKLFDGTQEVKYDSSKNESWISHK</sequence>
<evidence type="ECO:0000313" key="2">
    <source>
        <dbReference type="Proteomes" id="UP001139000"/>
    </source>
</evidence>
<dbReference type="AlphaFoldDB" id="A0A9X1TCB0"/>